<gene>
    <name evidence="1" type="ORF">Rmf_03750</name>
</gene>
<proteinExistence type="predicted"/>
<reference evidence="1 2" key="1">
    <citation type="journal article" date="2016" name="Microbes Environ.">
        <title>Phylogenetically diverse aerobic anoxygenic phototrophic bacteria isolated from epilithic biofilms in Tama river, Japan.</title>
        <authorList>
            <person name="Hirose S."/>
            <person name="Matsuura K."/>
            <person name="Haruta S."/>
        </authorList>
    </citation>
    <scope>NUCLEOTIDE SEQUENCE [LARGE SCALE GENOMIC DNA]</scope>
    <source>
        <strain evidence="1 2">S08</strain>
    </source>
</reference>
<evidence type="ECO:0000313" key="2">
    <source>
        <dbReference type="Proteomes" id="UP000831327"/>
    </source>
</evidence>
<evidence type="ECO:0000313" key="1">
    <source>
        <dbReference type="EMBL" id="BDG70446.1"/>
    </source>
</evidence>
<dbReference type="Proteomes" id="UP000831327">
    <property type="component" value="Chromosome"/>
</dbReference>
<organism evidence="1 2">
    <name type="scientific">Roseomonas fluvialis</name>
    <dbReference type="NCBI Taxonomy" id="1750527"/>
    <lineage>
        <taxon>Bacteria</taxon>
        <taxon>Pseudomonadati</taxon>
        <taxon>Pseudomonadota</taxon>
        <taxon>Alphaproteobacteria</taxon>
        <taxon>Acetobacterales</taxon>
        <taxon>Roseomonadaceae</taxon>
        <taxon>Roseomonas</taxon>
    </lineage>
</organism>
<name>A0ABM7XY78_9PROT</name>
<protein>
    <submittedName>
        <fullName evidence="1">Uncharacterized protein</fullName>
    </submittedName>
</protein>
<sequence length="62" mass="6536">MAVAHAGDVDFLRCFGNPFRNAGSYDGIAARDMARLAVEAAALEPPRDHSLRLATIAKAVPA</sequence>
<dbReference type="EMBL" id="AP025637">
    <property type="protein sequence ID" value="BDG70446.1"/>
    <property type="molecule type" value="Genomic_DNA"/>
</dbReference>
<keyword evidence="2" id="KW-1185">Reference proteome</keyword>
<accession>A0ABM7XY78</accession>